<evidence type="ECO:0000313" key="4">
    <source>
        <dbReference type="Proteomes" id="UP000198538"/>
    </source>
</evidence>
<dbReference type="STRING" id="582692.SAMN05720606_107211"/>
<feature type="region of interest" description="Disordered" evidence="1">
    <location>
        <begin position="307"/>
        <end position="335"/>
    </location>
</feature>
<accession>A0A1G5HU06</accession>
<name>A0A1G5HU06_9BACL</name>
<dbReference type="RefSeq" id="WP_090919560.1">
    <property type="nucleotide sequence ID" value="NZ_FMVM01000007.1"/>
</dbReference>
<evidence type="ECO:0000256" key="1">
    <source>
        <dbReference type="SAM" id="MobiDB-lite"/>
    </source>
</evidence>
<dbReference type="InterPro" id="IPR018682">
    <property type="entry name" value="DUF2167_membr"/>
</dbReference>
<reference evidence="4" key="1">
    <citation type="submission" date="2016-10" db="EMBL/GenBank/DDBJ databases">
        <authorList>
            <person name="Varghese N."/>
            <person name="Submissions S."/>
        </authorList>
    </citation>
    <scope>NUCLEOTIDE SEQUENCE [LARGE SCALE GENOMIC DNA]</scope>
    <source>
        <strain evidence="4">BL9</strain>
    </source>
</reference>
<dbReference type="Proteomes" id="UP000198538">
    <property type="component" value="Unassembled WGS sequence"/>
</dbReference>
<gene>
    <name evidence="3" type="ORF">SAMN05720606_107211</name>
</gene>
<organism evidence="3 4">
    <name type="scientific">Paenibacillus polysaccharolyticus</name>
    <dbReference type="NCBI Taxonomy" id="582692"/>
    <lineage>
        <taxon>Bacteria</taxon>
        <taxon>Bacillati</taxon>
        <taxon>Bacillota</taxon>
        <taxon>Bacilli</taxon>
        <taxon>Bacillales</taxon>
        <taxon>Paenibacillaceae</taxon>
        <taxon>Paenibacillus</taxon>
    </lineage>
</organism>
<evidence type="ECO:0000256" key="2">
    <source>
        <dbReference type="SAM" id="SignalP"/>
    </source>
</evidence>
<dbReference type="AlphaFoldDB" id="A0A1G5HU06"/>
<evidence type="ECO:0000313" key="3">
    <source>
        <dbReference type="EMBL" id="SCY67345.1"/>
    </source>
</evidence>
<protein>
    <submittedName>
        <fullName evidence="3">Uncharacterized membrane-anchored protein</fullName>
    </submittedName>
</protein>
<feature type="signal peptide" evidence="2">
    <location>
        <begin position="1"/>
        <end position="32"/>
    </location>
</feature>
<proteinExistence type="predicted"/>
<feature type="chain" id="PRO_5011500241" evidence="2">
    <location>
        <begin position="33"/>
        <end position="335"/>
    </location>
</feature>
<dbReference type="EMBL" id="FMVM01000007">
    <property type="protein sequence ID" value="SCY67345.1"/>
    <property type="molecule type" value="Genomic_DNA"/>
</dbReference>
<dbReference type="Pfam" id="PF09935">
    <property type="entry name" value="DUF2167"/>
    <property type="match status" value="1"/>
</dbReference>
<sequence>MKKWFKLSSFRLTVSLVLMYSILLADIGPVSATNENITSSNEYEWVDGPNTVSLDGKVSLELPANYSFLGKTDTQRSMLELGNQPNGNEIGSLYSNDPMGSWSVIFEYVQSGHIHDDDENQLDAHELLSNYMRWEVEHNRNATEENELHVTGWEVAPDYNPSSHQLIYALGFKDSYEQALVNYNVNLLTREGYITAILVTEKANLEQSRAAFEETVLGHLTVNPGFRYEDYNDKTDQTSRLGLNSLVLGGIPYTAEEESIWKFLKHRWYWGLGLFILLFSWVRYQQKRDALHQEETQYPVTREYNYEEHEQQHTAEQNELTYYRSSDKNSKTENT</sequence>
<keyword evidence="2" id="KW-0732">Signal</keyword>
<keyword evidence="4" id="KW-1185">Reference proteome</keyword>
<feature type="compositionally biased region" description="Polar residues" evidence="1">
    <location>
        <begin position="314"/>
        <end position="324"/>
    </location>
</feature>
<feature type="compositionally biased region" description="Basic and acidic residues" evidence="1">
    <location>
        <begin position="325"/>
        <end position="335"/>
    </location>
</feature>